<dbReference type="Proteomes" id="UP001164746">
    <property type="component" value="Chromosome 3"/>
</dbReference>
<evidence type="ECO:0000313" key="2">
    <source>
        <dbReference type="Proteomes" id="UP001164746"/>
    </source>
</evidence>
<proteinExistence type="predicted"/>
<protein>
    <submittedName>
        <fullName evidence="1">Uncharacterized protein</fullName>
    </submittedName>
</protein>
<sequence length="102" mass="11588">MEITSLTCLVSRIYVNNSYCNLNSCFQSPVTFNVVCHNCINTKYESVEFKSKINCCGNYKACVYAVTSMINVQSVSCSKQIKHGVYIKPDNLFVLFLIENYT</sequence>
<reference evidence="1" key="1">
    <citation type="submission" date="2022-11" db="EMBL/GenBank/DDBJ databases">
        <title>Centuries of genome instability and evolution in soft-shell clam transmissible cancer (bioRxiv).</title>
        <authorList>
            <person name="Hart S.F.M."/>
            <person name="Yonemitsu M.A."/>
            <person name="Giersch R.M."/>
            <person name="Beal B.F."/>
            <person name="Arriagada G."/>
            <person name="Davis B.W."/>
            <person name="Ostrander E.A."/>
            <person name="Goff S.P."/>
            <person name="Metzger M.J."/>
        </authorList>
    </citation>
    <scope>NUCLEOTIDE SEQUENCE</scope>
    <source>
        <strain evidence="1">MELC-2E11</strain>
        <tissue evidence="1">Siphon/mantle</tissue>
    </source>
</reference>
<keyword evidence="2" id="KW-1185">Reference proteome</keyword>
<gene>
    <name evidence="1" type="ORF">MAR_024887</name>
</gene>
<accession>A0ABY7DS32</accession>
<organism evidence="1 2">
    <name type="scientific">Mya arenaria</name>
    <name type="common">Soft-shell clam</name>
    <dbReference type="NCBI Taxonomy" id="6604"/>
    <lineage>
        <taxon>Eukaryota</taxon>
        <taxon>Metazoa</taxon>
        <taxon>Spiralia</taxon>
        <taxon>Lophotrochozoa</taxon>
        <taxon>Mollusca</taxon>
        <taxon>Bivalvia</taxon>
        <taxon>Autobranchia</taxon>
        <taxon>Heteroconchia</taxon>
        <taxon>Euheterodonta</taxon>
        <taxon>Imparidentia</taxon>
        <taxon>Neoheterodontei</taxon>
        <taxon>Myida</taxon>
        <taxon>Myoidea</taxon>
        <taxon>Myidae</taxon>
        <taxon>Mya</taxon>
    </lineage>
</organism>
<dbReference type="EMBL" id="CP111014">
    <property type="protein sequence ID" value="WAR00515.1"/>
    <property type="molecule type" value="Genomic_DNA"/>
</dbReference>
<name>A0ABY7DS32_MYAAR</name>
<evidence type="ECO:0000313" key="1">
    <source>
        <dbReference type="EMBL" id="WAR00515.1"/>
    </source>
</evidence>